<evidence type="ECO:0000256" key="1">
    <source>
        <dbReference type="ARBA" id="ARBA00004123"/>
    </source>
</evidence>
<dbReference type="SMART" id="SM00355">
    <property type="entry name" value="ZnF_C2H2"/>
    <property type="match status" value="2"/>
</dbReference>
<dbReference type="AlphaFoldDB" id="A0A6G0YNN1"/>
<comment type="caution">
    <text evidence="9">The sequence shown here is derived from an EMBL/GenBank/DDBJ whole genome shotgun (WGS) entry which is preliminary data.</text>
</comment>
<dbReference type="InterPro" id="IPR013087">
    <property type="entry name" value="Znf_C2H2_type"/>
</dbReference>
<comment type="subcellular location">
    <subcellularLocation>
        <location evidence="1">Nucleus</location>
    </subcellularLocation>
</comment>
<dbReference type="PROSITE" id="PS00028">
    <property type="entry name" value="ZINC_FINGER_C2H2_1"/>
    <property type="match status" value="2"/>
</dbReference>
<name>A0A6G0YNN1_APHCR</name>
<dbReference type="PANTHER" id="PTHR23226:SF416">
    <property type="entry name" value="FI01424P"/>
    <property type="match status" value="1"/>
</dbReference>
<dbReference type="Proteomes" id="UP000478052">
    <property type="component" value="Unassembled WGS sequence"/>
</dbReference>
<keyword evidence="5" id="KW-0862">Zinc</keyword>
<feature type="domain" description="C2H2-type" evidence="8">
    <location>
        <begin position="11"/>
        <end position="38"/>
    </location>
</feature>
<proteinExistence type="predicted"/>
<dbReference type="PROSITE" id="PS50157">
    <property type="entry name" value="ZINC_FINGER_C2H2_2"/>
    <property type="match status" value="2"/>
</dbReference>
<dbReference type="OrthoDB" id="8922241at2759"/>
<reference evidence="9 10" key="1">
    <citation type="submission" date="2019-08" db="EMBL/GenBank/DDBJ databases">
        <title>Whole genome of Aphis craccivora.</title>
        <authorList>
            <person name="Voronova N.V."/>
            <person name="Shulinski R.S."/>
            <person name="Bandarenka Y.V."/>
            <person name="Zhorov D.G."/>
            <person name="Warner D."/>
        </authorList>
    </citation>
    <scope>NUCLEOTIDE SEQUENCE [LARGE SCALE GENOMIC DNA]</scope>
    <source>
        <strain evidence="9">180601</strain>
        <tissue evidence="9">Whole Body</tissue>
    </source>
</reference>
<keyword evidence="4 7" id="KW-0863">Zinc-finger</keyword>
<dbReference type="PANTHER" id="PTHR23226">
    <property type="entry name" value="ZINC FINGER AND SCAN DOMAIN-CONTAINING"/>
    <property type="match status" value="1"/>
</dbReference>
<dbReference type="SUPFAM" id="SSF57667">
    <property type="entry name" value="beta-beta-alpha zinc fingers"/>
    <property type="match status" value="1"/>
</dbReference>
<dbReference type="EMBL" id="VUJU01003054">
    <property type="protein sequence ID" value="KAF0759249.1"/>
    <property type="molecule type" value="Genomic_DNA"/>
</dbReference>
<feature type="domain" description="C2H2-type" evidence="8">
    <location>
        <begin position="39"/>
        <end position="66"/>
    </location>
</feature>
<evidence type="ECO:0000256" key="5">
    <source>
        <dbReference type="ARBA" id="ARBA00022833"/>
    </source>
</evidence>
<dbReference type="InterPro" id="IPR036236">
    <property type="entry name" value="Znf_C2H2_sf"/>
</dbReference>
<evidence type="ECO:0000256" key="7">
    <source>
        <dbReference type="PROSITE-ProRule" id="PRU00042"/>
    </source>
</evidence>
<gene>
    <name evidence="9" type="ORF">FWK35_00009772</name>
</gene>
<evidence type="ECO:0000313" key="10">
    <source>
        <dbReference type="Proteomes" id="UP000478052"/>
    </source>
</evidence>
<evidence type="ECO:0000256" key="4">
    <source>
        <dbReference type="ARBA" id="ARBA00022771"/>
    </source>
</evidence>
<dbReference type="Gene3D" id="3.30.160.60">
    <property type="entry name" value="Classic Zinc Finger"/>
    <property type="match status" value="2"/>
</dbReference>
<dbReference type="GO" id="GO:0000981">
    <property type="term" value="F:DNA-binding transcription factor activity, RNA polymerase II-specific"/>
    <property type="evidence" value="ECO:0007669"/>
    <property type="project" value="TreeGrafter"/>
</dbReference>
<evidence type="ECO:0000259" key="8">
    <source>
        <dbReference type="PROSITE" id="PS50157"/>
    </source>
</evidence>
<evidence type="ECO:0000256" key="2">
    <source>
        <dbReference type="ARBA" id="ARBA00022723"/>
    </source>
</evidence>
<dbReference type="Pfam" id="PF00096">
    <property type="entry name" value="zf-C2H2"/>
    <property type="match status" value="2"/>
</dbReference>
<keyword evidence="6" id="KW-0539">Nucleus</keyword>
<keyword evidence="10" id="KW-1185">Reference proteome</keyword>
<dbReference type="GO" id="GO:0000978">
    <property type="term" value="F:RNA polymerase II cis-regulatory region sequence-specific DNA binding"/>
    <property type="evidence" value="ECO:0007669"/>
    <property type="project" value="TreeGrafter"/>
</dbReference>
<evidence type="ECO:0000256" key="6">
    <source>
        <dbReference type="ARBA" id="ARBA00023242"/>
    </source>
</evidence>
<keyword evidence="2" id="KW-0479">Metal-binding</keyword>
<keyword evidence="3" id="KW-0677">Repeat</keyword>
<dbReference type="GO" id="GO:0008270">
    <property type="term" value="F:zinc ion binding"/>
    <property type="evidence" value="ECO:0007669"/>
    <property type="project" value="UniProtKB-KW"/>
</dbReference>
<protein>
    <submittedName>
        <fullName evidence="9">Zinc finger protein 2-like</fullName>
    </submittedName>
</protein>
<dbReference type="FunFam" id="3.30.160.60:FF:002343">
    <property type="entry name" value="Zinc finger protein 33A"/>
    <property type="match status" value="2"/>
</dbReference>
<evidence type="ECO:0000256" key="3">
    <source>
        <dbReference type="ARBA" id="ARBA00022737"/>
    </source>
</evidence>
<accession>A0A6G0YNN1</accession>
<evidence type="ECO:0000313" key="9">
    <source>
        <dbReference type="EMBL" id="KAF0759249.1"/>
    </source>
</evidence>
<sequence>MEHQKTYTEENSCDECGKSFASRNSLIRHQRTHTGEKLYQCDVCGKSFTRRDNAIVHLRTHMGGKYSSNSTLTNNTLTTHMGEVMSLRICPGKIVSIKKCWMTKKKFITSIIVFISIKNIRCYLRTLYTNVLSPSYTCTYDIANFRLPISKHTFETCEYNFAKSFDVSCVLHTEQATRMFRFRSSQNSAAHWVTL</sequence>
<dbReference type="GO" id="GO:0005634">
    <property type="term" value="C:nucleus"/>
    <property type="evidence" value="ECO:0007669"/>
    <property type="project" value="UniProtKB-SubCell"/>
</dbReference>
<organism evidence="9 10">
    <name type="scientific">Aphis craccivora</name>
    <name type="common">Cowpea aphid</name>
    <dbReference type="NCBI Taxonomy" id="307492"/>
    <lineage>
        <taxon>Eukaryota</taxon>
        <taxon>Metazoa</taxon>
        <taxon>Ecdysozoa</taxon>
        <taxon>Arthropoda</taxon>
        <taxon>Hexapoda</taxon>
        <taxon>Insecta</taxon>
        <taxon>Pterygota</taxon>
        <taxon>Neoptera</taxon>
        <taxon>Paraneoptera</taxon>
        <taxon>Hemiptera</taxon>
        <taxon>Sternorrhyncha</taxon>
        <taxon>Aphidomorpha</taxon>
        <taxon>Aphidoidea</taxon>
        <taxon>Aphididae</taxon>
        <taxon>Aphidini</taxon>
        <taxon>Aphis</taxon>
        <taxon>Aphis</taxon>
    </lineage>
</organism>